<keyword evidence="1 3" id="KW-0732">Signal</keyword>
<evidence type="ECO:0000313" key="6">
    <source>
        <dbReference type="Proteomes" id="UP000694044"/>
    </source>
</evidence>
<dbReference type="PROSITE" id="PS51164">
    <property type="entry name" value="CBM1_2"/>
    <property type="match status" value="1"/>
</dbReference>
<keyword evidence="6" id="KW-1185">Reference proteome</keyword>
<name>A0A8T1VM47_9STRA</name>
<sequence>MVKISFILGFVACAVARNSVLTEAVDTGSASNDTSATIGDGSALNNTSVAATVAPTTALNDSSASVDTDVATVAPASTTATPASTTAAPDVVSASTDSSASDAADVGALNSTSSSTEAPTTTPTSTAAVVNSTNVSTEVNSTAAPAATVKTGPSPISGQVTLVPGYGDCGGYGFNYTVYMPEDPAVSEYTMLTCETGYRCQQAEGSDAYRCKEWPSREPVSFYGQCGGGNYDGQTFCAPGAVCKYISASFSQCLPTY</sequence>
<evidence type="ECO:0000259" key="4">
    <source>
        <dbReference type="PROSITE" id="PS51164"/>
    </source>
</evidence>
<dbReference type="InterPro" id="IPR000254">
    <property type="entry name" value="CBD"/>
</dbReference>
<dbReference type="AlphaFoldDB" id="A0A8T1VM47"/>
<evidence type="ECO:0000256" key="1">
    <source>
        <dbReference type="ARBA" id="ARBA00022729"/>
    </source>
</evidence>
<reference evidence="5" key="1">
    <citation type="submission" date="2021-02" db="EMBL/GenBank/DDBJ databases">
        <authorList>
            <person name="Palmer J.M."/>
        </authorList>
    </citation>
    <scope>NUCLEOTIDE SEQUENCE</scope>
    <source>
        <strain evidence="5">SCRP734</strain>
    </source>
</reference>
<feature type="signal peptide" evidence="3">
    <location>
        <begin position="1"/>
        <end position="16"/>
    </location>
</feature>
<feature type="chain" id="PRO_5035842417" description="CBM1 domain-containing protein" evidence="3">
    <location>
        <begin position="17"/>
        <end position="257"/>
    </location>
</feature>
<gene>
    <name evidence="5" type="ORF">PHYPSEUDO_007176</name>
</gene>
<evidence type="ECO:0000256" key="3">
    <source>
        <dbReference type="SAM" id="SignalP"/>
    </source>
</evidence>
<organism evidence="5 6">
    <name type="scientific">Phytophthora pseudosyringae</name>
    <dbReference type="NCBI Taxonomy" id="221518"/>
    <lineage>
        <taxon>Eukaryota</taxon>
        <taxon>Sar</taxon>
        <taxon>Stramenopiles</taxon>
        <taxon>Oomycota</taxon>
        <taxon>Peronosporomycetes</taxon>
        <taxon>Peronosporales</taxon>
        <taxon>Peronosporaceae</taxon>
        <taxon>Phytophthora</taxon>
    </lineage>
</organism>
<dbReference type="SMART" id="SM00236">
    <property type="entry name" value="fCBD"/>
    <property type="match status" value="1"/>
</dbReference>
<comment type="caution">
    <text evidence="5">The sequence shown here is derived from an EMBL/GenBank/DDBJ whole genome shotgun (WGS) entry which is preliminary data.</text>
</comment>
<feature type="region of interest" description="Disordered" evidence="2">
    <location>
        <begin position="78"/>
        <end position="126"/>
    </location>
</feature>
<dbReference type="GO" id="GO:0005975">
    <property type="term" value="P:carbohydrate metabolic process"/>
    <property type="evidence" value="ECO:0007669"/>
    <property type="project" value="InterPro"/>
</dbReference>
<dbReference type="OrthoDB" id="118501at2759"/>
<dbReference type="Proteomes" id="UP000694044">
    <property type="component" value="Unassembled WGS sequence"/>
</dbReference>
<evidence type="ECO:0000313" key="5">
    <source>
        <dbReference type="EMBL" id="KAG7380474.1"/>
    </source>
</evidence>
<dbReference type="EMBL" id="JAGDFM010000291">
    <property type="protein sequence ID" value="KAG7380474.1"/>
    <property type="molecule type" value="Genomic_DNA"/>
</dbReference>
<protein>
    <recommendedName>
        <fullName evidence="4">CBM1 domain-containing protein</fullName>
    </recommendedName>
</protein>
<dbReference type="GO" id="GO:0005576">
    <property type="term" value="C:extracellular region"/>
    <property type="evidence" value="ECO:0007669"/>
    <property type="project" value="InterPro"/>
</dbReference>
<dbReference type="GO" id="GO:0030248">
    <property type="term" value="F:cellulose binding"/>
    <property type="evidence" value="ECO:0007669"/>
    <property type="project" value="InterPro"/>
</dbReference>
<dbReference type="Pfam" id="PF00734">
    <property type="entry name" value="CBM_1"/>
    <property type="match status" value="1"/>
</dbReference>
<accession>A0A8T1VM47</accession>
<proteinExistence type="predicted"/>
<evidence type="ECO:0000256" key="2">
    <source>
        <dbReference type="SAM" id="MobiDB-lite"/>
    </source>
</evidence>
<feature type="domain" description="CBM1" evidence="4">
    <location>
        <begin position="218"/>
        <end position="254"/>
    </location>
</feature>